<evidence type="ECO:0000256" key="1">
    <source>
        <dbReference type="SAM" id="MobiDB-lite"/>
    </source>
</evidence>
<accession>A0A5B0S1S8</accession>
<evidence type="ECO:0000313" key="3">
    <source>
        <dbReference type="Proteomes" id="UP000325313"/>
    </source>
</evidence>
<protein>
    <submittedName>
        <fullName evidence="2">Uncharacterized protein</fullName>
    </submittedName>
</protein>
<proteinExistence type="predicted"/>
<gene>
    <name evidence="2" type="ORF">PGTUg99_037013</name>
</gene>
<comment type="caution">
    <text evidence="2">The sequence shown here is derived from an EMBL/GenBank/DDBJ whole genome shotgun (WGS) entry which is preliminary data.</text>
</comment>
<evidence type="ECO:0000313" key="2">
    <source>
        <dbReference type="EMBL" id="KAA1132091.1"/>
    </source>
</evidence>
<organism evidence="2 3">
    <name type="scientific">Puccinia graminis f. sp. tritici</name>
    <dbReference type="NCBI Taxonomy" id="56615"/>
    <lineage>
        <taxon>Eukaryota</taxon>
        <taxon>Fungi</taxon>
        <taxon>Dikarya</taxon>
        <taxon>Basidiomycota</taxon>
        <taxon>Pucciniomycotina</taxon>
        <taxon>Pucciniomycetes</taxon>
        <taxon>Pucciniales</taxon>
        <taxon>Pucciniaceae</taxon>
        <taxon>Puccinia</taxon>
    </lineage>
</organism>
<sequence>MVPIAKIGQGRGWNQLKSLNPSGAAYSHAYQTQTPLLATDEDQPHTPPTAILSSYFSEDSEDISKTCKVMRKFGWIKKFCGYLKNKPTRKRKNHTNIVVTVHQDKDIQINSLLMDGLGTSVQKDMCSNWKDDNLWCMTKYKPVAKKVRPVNQAMPQSINPPLQRPPLSQDPYKTPLTPNPPPFQPT</sequence>
<dbReference type="AlphaFoldDB" id="A0A5B0S1S8"/>
<dbReference type="Proteomes" id="UP000325313">
    <property type="component" value="Unassembled WGS sequence"/>
</dbReference>
<feature type="region of interest" description="Disordered" evidence="1">
    <location>
        <begin position="154"/>
        <end position="186"/>
    </location>
</feature>
<dbReference type="EMBL" id="VDEP01000102">
    <property type="protein sequence ID" value="KAA1132091.1"/>
    <property type="molecule type" value="Genomic_DNA"/>
</dbReference>
<feature type="compositionally biased region" description="Pro residues" evidence="1">
    <location>
        <begin position="177"/>
        <end position="186"/>
    </location>
</feature>
<name>A0A5B0S1S8_PUCGR</name>
<reference evidence="2 3" key="1">
    <citation type="submission" date="2019-05" db="EMBL/GenBank/DDBJ databases">
        <title>Emergence of the Ug99 lineage of the wheat stem rust pathogen through somatic hybridization.</title>
        <authorList>
            <person name="Li F."/>
            <person name="Upadhyaya N.M."/>
            <person name="Sperschneider J."/>
            <person name="Matny O."/>
            <person name="Nguyen-Phuc H."/>
            <person name="Mago R."/>
            <person name="Raley C."/>
            <person name="Miller M.E."/>
            <person name="Silverstein K.A.T."/>
            <person name="Henningsen E."/>
            <person name="Hirsch C.D."/>
            <person name="Visser B."/>
            <person name="Pretorius Z.A."/>
            <person name="Steffenson B.J."/>
            <person name="Schwessinger B."/>
            <person name="Dodds P.N."/>
            <person name="Figueroa M."/>
        </authorList>
    </citation>
    <scope>NUCLEOTIDE SEQUENCE [LARGE SCALE GENOMIC DNA]</scope>
    <source>
        <strain evidence="2 3">Ug99</strain>
    </source>
</reference>